<dbReference type="EMBL" id="KN834128">
    <property type="protein sequence ID" value="KIK12030.1"/>
    <property type="molecule type" value="Genomic_DNA"/>
</dbReference>
<feature type="region of interest" description="Disordered" evidence="1">
    <location>
        <begin position="1"/>
        <end position="66"/>
    </location>
</feature>
<feature type="compositionally biased region" description="Polar residues" evidence="1">
    <location>
        <begin position="45"/>
        <end position="56"/>
    </location>
</feature>
<dbReference type="Proteomes" id="UP000054018">
    <property type="component" value="Unassembled WGS sequence"/>
</dbReference>
<dbReference type="HOGENOM" id="CLU_2838223_0_0_1"/>
<evidence type="ECO:0000313" key="3">
    <source>
        <dbReference type="Proteomes" id="UP000054018"/>
    </source>
</evidence>
<keyword evidence="3" id="KW-1185">Reference proteome</keyword>
<evidence type="ECO:0000313" key="2">
    <source>
        <dbReference type="EMBL" id="KIK12030.1"/>
    </source>
</evidence>
<reference evidence="3" key="2">
    <citation type="submission" date="2015-01" db="EMBL/GenBank/DDBJ databases">
        <title>Evolutionary Origins and Diversification of the Mycorrhizal Mutualists.</title>
        <authorList>
            <consortium name="DOE Joint Genome Institute"/>
            <consortium name="Mycorrhizal Genomics Consortium"/>
            <person name="Kohler A."/>
            <person name="Kuo A."/>
            <person name="Nagy L.G."/>
            <person name="Floudas D."/>
            <person name="Copeland A."/>
            <person name="Barry K.W."/>
            <person name="Cichocki N."/>
            <person name="Veneault-Fourrey C."/>
            <person name="LaButti K."/>
            <person name="Lindquist E.A."/>
            <person name="Lipzen A."/>
            <person name="Lundell T."/>
            <person name="Morin E."/>
            <person name="Murat C."/>
            <person name="Riley R."/>
            <person name="Ohm R."/>
            <person name="Sun H."/>
            <person name="Tunlid A."/>
            <person name="Henrissat B."/>
            <person name="Grigoriev I.V."/>
            <person name="Hibbett D.S."/>
            <person name="Martin F."/>
        </authorList>
    </citation>
    <scope>NUCLEOTIDE SEQUENCE [LARGE SCALE GENOMIC DNA]</scope>
    <source>
        <strain evidence="3">441</strain>
    </source>
</reference>
<accession>A0A0C9XIB3</accession>
<feature type="non-terminal residue" evidence="2">
    <location>
        <position position="1"/>
    </location>
</feature>
<proteinExistence type="predicted"/>
<gene>
    <name evidence="2" type="ORF">PISMIDRAFT_689849</name>
</gene>
<organism evidence="2 3">
    <name type="scientific">Pisolithus microcarpus 441</name>
    <dbReference type="NCBI Taxonomy" id="765257"/>
    <lineage>
        <taxon>Eukaryota</taxon>
        <taxon>Fungi</taxon>
        <taxon>Dikarya</taxon>
        <taxon>Basidiomycota</taxon>
        <taxon>Agaricomycotina</taxon>
        <taxon>Agaricomycetes</taxon>
        <taxon>Agaricomycetidae</taxon>
        <taxon>Boletales</taxon>
        <taxon>Sclerodermatineae</taxon>
        <taxon>Pisolithaceae</taxon>
        <taxon>Pisolithus</taxon>
    </lineage>
</organism>
<reference evidence="2 3" key="1">
    <citation type="submission" date="2014-04" db="EMBL/GenBank/DDBJ databases">
        <authorList>
            <consortium name="DOE Joint Genome Institute"/>
            <person name="Kuo A."/>
            <person name="Kohler A."/>
            <person name="Costa M.D."/>
            <person name="Nagy L.G."/>
            <person name="Floudas D."/>
            <person name="Copeland A."/>
            <person name="Barry K.W."/>
            <person name="Cichocki N."/>
            <person name="Veneault-Fourrey C."/>
            <person name="LaButti K."/>
            <person name="Lindquist E.A."/>
            <person name="Lipzen A."/>
            <person name="Lundell T."/>
            <person name="Morin E."/>
            <person name="Murat C."/>
            <person name="Sun H."/>
            <person name="Tunlid A."/>
            <person name="Henrissat B."/>
            <person name="Grigoriev I.V."/>
            <person name="Hibbett D.S."/>
            <person name="Martin F."/>
            <person name="Nordberg H.P."/>
            <person name="Cantor M.N."/>
            <person name="Hua S.X."/>
        </authorList>
    </citation>
    <scope>NUCLEOTIDE SEQUENCE [LARGE SCALE GENOMIC DNA]</scope>
    <source>
        <strain evidence="2 3">441</strain>
    </source>
</reference>
<dbReference type="AlphaFoldDB" id="A0A0C9XIB3"/>
<protein>
    <submittedName>
        <fullName evidence="2">Uncharacterized protein</fullName>
    </submittedName>
</protein>
<evidence type="ECO:0000256" key="1">
    <source>
        <dbReference type="SAM" id="MobiDB-lite"/>
    </source>
</evidence>
<name>A0A0C9XIB3_9AGAM</name>
<dbReference type="OrthoDB" id="10553627at2759"/>
<feature type="non-terminal residue" evidence="2">
    <location>
        <position position="66"/>
    </location>
</feature>
<sequence>DFPAQVIQYEVEEDQNQSQASLARDRVQAHPSGHSGPSPRLDYQQVASHRSPSTCSAHAPSPVFHS</sequence>